<dbReference type="AlphaFoldDB" id="A0ABD0KEH5"/>
<dbReference type="Proteomes" id="UP001519460">
    <property type="component" value="Unassembled WGS sequence"/>
</dbReference>
<feature type="signal peptide" evidence="1">
    <location>
        <begin position="1"/>
        <end position="33"/>
    </location>
</feature>
<keyword evidence="3" id="KW-1185">Reference proteome</keyword>
<protein>
    <recommendedName>
        <fullName evidence="4">Cyanovirin-N domain-containing protein</fullName>
    </recommendedName>
</protein>
<evidence type="ECO:0000313" key="3">
    <source>
        <dbReference type="Proteomes" id="UP001519460"/>
    </source>
</evidence>
<organism evidence="2 3">
    <name type="scientific">Batillaria attramentaria</name>
    <dbReference type="NCBI Taxonomy" id="370345"/>
    <lineage>
        <taxon>Eukaryota</taxon>
        <taxon>Metazoa</taxon>
        <taxon>Spiralia</taxon>
        <taxon>Lophotrochozoa</taxon>
        <taxon>Mollusca</taxon>
        <taxon>Gastropoda</taxon>
        <taxon>Caenogastropoda</taxon>
        <taxon>Sorbeoconcha</taxon>
        <taxon>Cerithioidea</taxon>
        <taxon>Batillariidae</taxon>
        <taxon>Batillaria</taxon>
    </lineage>
</organism>
<keyword evidence="1" id="KW-0732">Signal</keyword>
<feature type="non-terminal residue" evidence="2">
    <location>
        <position position="167"/>
    </location>
</feature>
<name>A0ABD0KEH5_9CAEN</name>
<evidence type="ECO:0008006" key="4">
    <source>
        <dbReference type="Google" id="ProtNLM"/>
    </source>
</evidence>
<proteinExistence type="predicted"/>
<gene>
    <name evidence="2" type="ORF">BaRGS_00023208</name>
</gene>
<reference evidence="2 3" key="1">
    <citation type="journal article" date="2023" name="Sci. Data">
        <title>Genome assembly of the Korean intertidal mud-creeper Batillaria attramentaria.</title>
        <authorList>
            <person name="Patra A.K."/>
            <person name="Ho P.T."/>
            <person name="Jun S."/>
            <person name="Lee S.J."/>
            <person name="Kim Y."/>
            <person name="Won Y.J."/>
        </authorList>
    </citation>
    <scope>NUCLEOTIDE SEQUENCE [LARGE SCALE GENOMIC DNA]</scope>
    <source>
        <strain evidence="2">Wonlab-2016</strain>
    </source>
</reference>
<dbReference type="EMBL" id="JACVVK020000193">
    <property type="protein sequence ID" value="KAK7485520.1"/>
    <property type="molecule type" value="Genomic_DNA"/>
</dbReference>
<evidence type="ECO:0000313" key="2">
    <source>
        <dbReference type="EMBL" id="KAK7485520.1"/>
    </source>
</evidence>
<sequence length="167" mass="17674">MRHFVRCMSFFNVAFLFSTAVVKFAALVPNVQAADVTLDCPTPGTWVDGPTNITCTLDSTRFTPAVCAGGRLDNLRFLFQANGSASAAPDCQVNSFESSCNGNINADGCGCIQFANGLYTFSHNFTAEKGVHNGGSWTCKPTCFDGNLADPLTTDVGAGCDPVLFYG</sequence>
<comment type="caution">
    <text evidence="2">The sequence shown here is derived from an EMBL/GenBank/DDBJ whole genome shotgun (WGS) entry which is preliminary data.</text>
</comment>
<evidence type="ECO:0000256" key="1">
    <source>
        <dbReference type="SAM" id="SignalP"/>
    </source>
</evidence>
<accession>A0ABD0KEH5</accession>
<feature type="chain" id="PRO_5044741364" description="Cyanovirin-N domain-containing protein" evidence="1">
    <location>
        <begin position="34"/>
        <end position="167"/>
    </location>
</feature>